<protein>
    <recommendedName>
        <fullName evidence="1">2EXR domain-containing protein</fullName>
    </recommendedName>
</protein>
<evidence type="ECO:0000313" key="3">
    <source>
        <dbReference type="Proteomes" id="UP001251528"/>
    </source>
</evidence>
<evidence type="ECO:0000313" key="2">
    <source>
        <dbReference type="EMBL" id="KAK2612377.1"/>
    </source>
</evidence>
<sequence>MEPVFHLFPRLPYELRALIWTLTVEPRTVPISCWIGDRPAKEVNPSDEYWRRDLSSETHMPEFAKHHATTLPLVLYAASPIKPSIIHACRESRALNLYEKLILEPGSEASFAWVNFDVDTIDIGDYQIFQRFKHCGHKIRRLKLEANMSDEYFSRYGSHELSFFNNLLECFIVTKDPFYFWAGAYEERLQCKPESTFIIDEITGEVKCCADLDQLWEEDQRRISEEWDTDGDGLE</sequence>
<dbReference type="PANTHER" id="PTHR35910:SF1">
    <property type="entry name" value="2EXR DOMAIN-CONTAINING PROTEIN"/>
    <property type="match status" value="1"/>
</dbReference>
<comment type="caution">
    <text evidence="2">The sequence shown here is derived from an EMBL/GenBank/DDBJ whole genome shotgun (WGS) entry which is preliminary data.</text>
</comment>
<proteinExistence type="predicted"/>
<organism evidence="2 3">
    <name type="scientific">Conoideocrella luteorostrata</name>
    <dbReference type="NCBI Taxonomy" id="1105319"/>
    <lineage>
        <taxon>Eukaryota</taxon>
        <taxon>Fungi</taxon>
        <taxon>Dikarya</taxon>
        <taxon>Ascomycota</taxon>
        <taxon>Pezizomycotina</taxon>
        <taxon>Sordariomycetes</taxon>
        <taxon>Hypocreomycetidae</taxon>
        <taxon>Hypocreales</taxon>
        <taxon>Clavicipitaceae</taxon>
        <taxon>Conoideocrella</taxon>
    </lineage>
</organism>
<dbReference type="Proteomes" id="UP001251528">
    <property type="component" value="Unassembled WGS sequence"/>
</dbReference>
<keyword evidence="3" id="KW-1185">Reference proteome</keyword>
<dbReference type="EMBL" id="JASWJB010000017">
    <property type="protein sequence ID" value="KAK2612377.1"/>
    <property type="molecule type" value="Genomic_DNA"/>
</dbReference>
<dbReference type="AlphaFoldDB" id="A0AAJ0CWP3"/>
<feature type="domain" description="2EXR" evidence="1">
    <location>
        <begin position="5"/>
        <end position="121"/>
    </location>
</feature>
<dbReference type="Pfam" id="PF20150">
    <property type="entry name" value="2EXR"/>
    <property type="match status" value="1"/>
</dbReference>
<accession>A0AAJ0CWP3</accession>
<dbReference type="PANTHER" id="PTHR35910">
    <property type="entry name" value="2EXR DOMAIN-CONTAINING PROTEIN"/>
    <property type="match status" value="1"/>
</dbReference>
<evidence type="ECO:0000259" key="1">
    <source>
        <dbReference type="Pfam" id="PF20150"/>
    </source>
</evidence>
<reference evidence="2" key="1">
    <citation type="submission" date="2023-06" db="EMBL/GenBank/DDBJ databases">
        <title>Conoideocrella luteorostrata (Hypocreales: Clavicipitaceae), a potential biocontrol fungus for elongate hemlock scale in United States Christmas tree production areas.</title>
        <authorList>
            <person name="Barrett H."/>
            <person name="Lovett B."/>
            <person name="Macias A.M."/>
            <person name="Stajich J.E."/>
            <person name="Kasson M.T."/>
        </authorList>
    </citation>
    <scope>NUCLEOTIDE SEQUENCE</scope>
    <source>
        <strain evidence="2">ARSEF 14590</strain>
    </source>
</reference>
<dbReference type="InterPro" id="IPR045518">
    <property type="entry name" value="2EXR"/>
</dbReference>
<name>A0AAJ0CWP3_9HYPO</name>
<gene>
    <name evidence="2" type="ORF">QQS21_001641</name>
</gene>